<dbReference type="PANTHER" id="PTHR12110">
    <property type="entry name" value="HYDROXYPYRUVATE ISOMERASE"/>
    <property type="match status" value="1"/>
</dbReference>
<feature type="chain" id="PRO_5025452830" evidence="1">
    <location>
        <begin position="21"/>
        <end position="301"/>
    </location>
</feature>
<feature type="signal peptide" evidence="1">
    <location>
        <begin position="1"/>
        <end position="20"/>
    </location>
</feature>
<sequence>MKNLLHLCLIFLIYSVTCFGQENKVSNPFFVFNNGISDTAAYKTPTAQVQLAAQMGFEGVEKNGLADFDAFYQAVKENNLKLYMMYVEVNLDNEQQPYDRRLEEVFRKVQGTEAMPWLYITSKKYKPSSAEQDVVAVPILQEIADLAKQYNLKVALYPHTWFWLETVADAIRVAGKVNRPNFGISFNLPHFLATQYYAGESPIHNFQSWAEKARPYLFAVSVNGADYPPAAADRSKLWDSLIQPLGDGNYDTYQYLKTFWDMEFTGPVGLQCYNIKEEKTTHLKKSVRTWQAYKKRYASGK</sequence>
<gene>
    <name evidence="3" type="ORF">GXP67_08980</name>
</gene>
<evidence type="ECO:0000256" key="1">
    <source>
        <dbReference type="SAM" id="SignalP"/>
    </source>
</evidence>
<dbReference type="Gene3D" id="3.20.20.150">
    <property type="entry name" value="Divalent-metal-dependent TIM barrel enzymes"/>
    <property type="match status" value="1"/>
</dbReference>
<dbReference type="SUPFAM" id="SSF51658">
    <property type="entry name" value="Xylose isomerase-like"/>
    <property type="match status" value="1"/>
</dbReference>
<protein>
    <submittedName>
        <fullName evidence="3">Sugar phosphate isomerase/epimerase</fullName>
    </submittedName>
</protein>
<feature type="domain" description="Xylose isomerase-like TIM barrel" evidence="2">
    <location>
        <begin position="49"/>
        <end position="285"/>
    </location>
</feature>
<proteinExistence type="predicted"/>
<keyword evidence="4" id="KW-1185">Reference proteome</keyword>
<dbReference type="PANTHER" id="PTHR12110:SF21">
    <property type="entry name" value="XYLOSE ISOMERASE-LIKE TIM BARREL DOMAIN-CONTAINING PROTEIN"/>
    <property type="match status" value="1"/>
</dbReference>
<reference evidence="3 4" key="1">
    <citation type="submission" date="2020-01" db="EMBL/GenBank/DDBJ databases">
        <authorList>
            <person name="Kim M.K."/>
        </authorList>
    </citation>
    <scope>NUCLEOTIDE SEQUENCE [LARGE SCALE GENOMIC DNA]</scope>
    <source>
        <strain evidence="3 4">172606-1</strain>
    </source>
</reference>
<dbReference type="Pfam" id="PF01261">
    <property type="entry name" value="AP_endonuc_2"/>
    <property type="match status" value="1"/>
</dbReference>
<evidence type="ECO:0000313" key="3">
    <source>
        <dbReference type="EMBL" id="QHT66780.1"/>
    </source>
</evidence>
<dbReference type="InterPro" id="IPR036237">
    <property type="entry name" value="Xyl_isomerase-like_sf"/>
</dbReference>
<dbReference type="EMBL" id="CP048222">
    <property type="protein sequence ID" value="QHT66780.1"/>
    <property type="molecule type" value="Genomic_DNA"/>
</dbReference>
<dbReference type="RefSeq" id="WP_162442833.1">
    <property type="nucleotide sequence ID" value="NZ_CP048222.1"/>
</dbReference>
<name>A0A6C0GGH5_9BACT</name>
<keyword evidence="3" id="KW-0413">Isomerase</keyword>
<evidence type="ECO:0000259" key="2">
    <source>
        <dbReference type="Pfam" id="PF01261"/>
    </source>
</evidence>
<evidence type="ECO:0000313" key="4">
    <source>
        <dbReference type="Proteomes" id="UP000480178"/>
    </source>
</evidence>
<keyword evidence="1" id="KW-0732">Signal</keyword>
<dbReference type="GO" id="GO:0016853">
    <property type="term" value="F:isomerase activity"/>
    <property type="evidence" value="ECO:0007669"/>
    <property type="project" value="UniProtKB-KW"/>
</dbReference>
<dbReference type="KEGG" id="rhoz:GXP67_08980"/>
<accession>A0A6C0GGH5</accession>
<dbReference type="Proteomes" id="UP000480178">
    <property type="component" value="Chromosome"/>
</dbReference>
<dbReference type="InterPro" id="IPR013022">
    <property type="entry name" value="Xyl_isomerase-like_TIM-brl"/>
</dbReference>
<dbReference type="AlphaFoldDB" id="A0A6C0GGH5"/>
<dbReference type="InterPro" id="IPR050312">
    <property type="entry name" value="IolE/XylAMocC-like"/>
</dbReference>
<organism evidence="3 4">
    <name type="scientific">Rhodocytophaga rosea</name>
    <dbReference type="NCBI Taxonomy" id="2704465"/>
    <lineage>
        <taxon>Bacteria</taxon>
        <taxon>Pseudomonadati</taxon>
        <taxon>Bacteroidota</taxon>
        <taxon>Cytophagia</taxon>
        <taxon>Cytophagales</taxon>
        <taxon>Rhodocytophagaceae</taxon>
        <taxon>Rhodocytophaga</taxon>
    </lineage>
</organism>